<dbReference type="PANTHER" id="PTHR12155">
    <property type="entry name" value="SCHLAFEN"/>
    <property type="match status" value="1"/>
</dbReference>
<dbReference type="EMBL" id="CAJZBQ010000011">
    <property type="protein sequence ID" value="CAG9314208.1"/>
    <property type="molecule type" value="Genomic_DNA"/>
</dbReference>
<proteinExistence type="predicted"/>
<feature type="domain" description="C3H1-type" evidence="5">
    <location>
        <begin position="9"/>
        <end position="37"/>
    </location>
</feature>
<evidence type="ECO:0000256" key="2">
    <source>
        <dbReference type="ARBA" id="ARBA00022771"/>
    </source>
</evidence>
<dbReference type="InterPro" id="IPR000571">
    <property type="entry name" value="Znf_CCCH"/>
</dbReference>
<dbReference type="AlphaFoldDB" id="A0AAU9IJF8"/>
<accession>A0AAU9IJF8</accession>
<dbReference type="GO" id="GO:0008270">
    <property type="term" value="F:zinc ion binding"/>
    <property type="evidence" value="ECO:0007669"/>
    <property type="project" value="UniProtKB-KW"/>
</dbReference>
<organism evidence="6 7">
    <name type="scientific">Blepharisma stoltei</name>
    <dbReference type="NCBI Taxonomy" id="1481888"/>
    <lineage>
        <taxon>Eukaryota</taxon>
        <taxon>Sar</taxon>
        <taxon>Alveolata</taxon>
        <taxon>Ciliophora</taxon>
        <taxon>Postciliodesmatophora</taxon>
        <taxon>Heterotrichea</taxon>
        <taxon>Heterotrichida</taxon>
        <taxon>Blepharismidae</taxon>
        <taxon>Blepharisma</taxon>
    </lineage>
</organism>
<evidence type="ECO:0000313" key="6">
    <source>
        <dbReference type="EMBL" id="CAG9314208.1"/>
    </source>
</evidence>
<dbReference type="Gene3D" id="3.30.950.30">
    <property type="entry name" value="Schlafen, AAA domain"/>
    <property type="match status" value="1"/>
</dbReference>
<keyword evidence="7" id="KW-1185">Reference proteome</keyword>
<name>A0AAU9IJF8_9CILI</name>
<evidence type="ECO:0000313" key="7">
    <source>
        <dbReference type="Proteomes" id="UP001162131"/>
    </source>
</evidence>
<evidence type="ECO:0000256" key="4">
    <source>
        <dbReference type="PROSITE-ProRule" id="PRU00723"/>
    </source>
</evidence>
<dbReference type="PANTHER" id="PTHR12155:SF41">
    <property type="entry name" value="SCHLAFEN ALBA-2 DOMAIN-CONTAINING PROTEIN"/>
    <property type="match status" value="1"/>
</dbReference>
<evidence type="ECO:0000256" key="1">
    <source>
        <dbReference type="ARBA" id="ARBA00022723"/>
    </source>
</evidence>
<reference evidence="6" key="1">
    <citation type="submission" date="2021-09" db="EMBL/GenBank/DDBJ databases">
        <authorList>
            <consortium name="AG Swart"/>
            <person name="Singh M."/>
            <person name="Singh A."/>
            <person name="Seah K."/>
            <person name="Emmerich C."/>
        </authorList>
    </citation>
    <scope>NUCLEOTIDE SEQUENCE</scope>
    <source>
        <strain evidence="6">ATCC30299</strain>
    </source>
</reference>
<dbReference type="SUPFAM" id="SSF90229">
    <property type="entry name" value="CCCH zinc finger"/>
    <property type="match status" value="1"/>
</dbReference>
<gene>
    <name evidence="6" type="ORF">BSTOLATCC_MIC10004</name>
</gene>
<dbReference type="Gene3D" id="4.10.1000.10">
    <property type="entry name" value="Zinc finger, CCCH-type"/>
    <property type="match status" value="1"/>
</dbReference>
<dbReference type="InterPro" id="IPR029684">
    <property type="entry name" value="Schlafen"/>
</dbReference>
<dbReference type="PROSITE" id="PS50103">
    <property type="entry name" value="ZF_C3H1"/>
    <property type="match status" value="1"/>
</dbReference>
<dbReference type="InterPro" id="IPR007421">
    <property type="entry name" value="Schlafen_AlbA_2_dom"/>
</dbReference>
<sequence length="312" mass="36075">MLMDNFTKTYKTKQCRNFSSSIGCTLGLLCNFYHTEEDRRRLPDQTYEPILCIEAVISDVCAHESCQYCRNQVEYLFHPSNYKTKECIYRRASRECIHKMCPYTHPEDKSISQQVEEIKAFEPSIIVPAVELASPEERKFYIYKEEIKKYEDRKTEFKSCSYKSFNVAYAVDLVVPYVSAFLNTEGGTLYYGIRDDGMVTGVILTRKVRDNFIVTLDSNLNRFSPHLTGDEYEIKFVDVMKKEDLKKINDMYVIEIKVEKSKNNEVYFTHKSEAYIKRDASITQLKGLSLVKFYEKRKGAASGGATSEGAAP</sequence>
<dbReference type="Proteomes" id="UP001162131">
    <property type="component" value="Unassembled WGS sequence"/>
</dbReference>
<keyword evidence="3 4" id="KW-0862">Zinc</keyword>
<dbReference type="InterPro" id="IPR038461">
    <property type="entry name" value="Schlafen_AlbA_2_dom_sf"/>
</dbReference>
<evidence type="ECO:0000259" key="5">
    <source>
        <dbReference type="PROSITE" id="PS50103"/>
    </source>
</evidence>
<protein>
    <recommendedName>
        <fullName evidence="5">C3H1-type domain-containing protein</fullName>
    </recommendedName>
</protein>
<dbReference type="InterPro" id="IPR036855">
    <property type="entry name" value="Znf_CCCH_sf"/>
</dbReference>
<evidence type="ECO:0000256" key="3">
    <source>
        <dbReference type="ARBA" id="ARBA00022833"/>
    </source>
</evidence>
<comment type="caution">
    <text evidence="6">The sequence shown here is derived from an EMBL/GenBank/DDBJ whole genome shotgun (WGS) entry which is preliminary data.</text>
</comment>
<feature type="zinc finger region" description="C3H1-type" evidence="4">
    <location>
        <begin position="9"/>
        <end position="37"/>
    </location>
</feature>
<keyword evidence="2 4" id="KW-0863">Zinc-finger</keyword>
<dbReference type="Pfam" id="PF04326">
    <property type="entry name" value="SLFN_AlbA_2"/>
    <property type="match status" value="1"/>
</dbReference>
<keyword evidence="1 4" id="KW-0479">Metal-binding</keyword>